<reference evidence="3 4" key="1">
    <citation type="submission" date="2020-12" db="EMBL/GenBank/DDBJ databases">
        <authorList>
            <person name="Awala S.I."/>
            <person name="Gwak J.-H."/>
            <person name="Kim S.-J."/>
            <person name="Rhee S.-K."/>
        </authorList>
    </citation>
    <scope>NUCLEOTIDE SEQUENCE [LARGE SCALE GENOMIC DNA]</scope>
    <source>
        <strain evidence="3 4">IT5</strain>
    </source>
</reference>
<dbReference type="InterPro" id="IPR048503">
    <property type="entry name" value="NamZ_C"/>
</dbReference>
<evidence type="ECO:0000313" key="3">
    <source>
        <dbReference type="EMBL" id="QSR87014.1"/>
    </source>
</evidence>
<dbReference type="Pfam" id="PF07075">
    <property type="entry name" value="NamZ_N"/>
    <property type="match status" value="1"/>
</dbReference>
<organism evidence="3 4">
    <name type="scientific">Candidatus Methylacidiphilum infernorum</name>
    <dbReference type="NCBI Taxonomy" id="511746"/>
    <lineage>
        <taxon>Bacteria</taxon>
        <taxon>Pseudomonadati</taxon>
        <taxon>Verrucomicrobiota</taxon>
        <taxon>Methylacidiphilae</taxon>
        <taxon>Methylacidiphilales</taxon>
        <taxon>Methylacidiphilaceae</taxon>
        <taxon>Methylacidiphilum (ex Ratnadevi et al. 2023)</taxon>
    </lineage>
</organism>
<dbReference type="Proteomes" id="UP000663088">
    <property type="component" value="Chromosome"/>
</dbReference>
<dbReference type="InterPro" id="IPR048502">
    <property type="entry name" value="NamZ_N"/>
</dbReference>
<sequence>MRIVSISFYAFLIILSIYLDDLQAAAIDLGIDVLVENHFHGLETKRIGLITNRSAVNKNGISTIDLFFHSPQVKLVALFTPEYGLFGLDPLKATASSYVDPHTNLPVYPLYGDDLKPTPEMLRDVDVLVFDLQDIGTRSFTFLSTMGLAMEAAAENGIEFYVLDRPNPLGGERVEGIPFDNRFRSFYSEWDIPYIHGMTPCEIAGMINGENWIFKKPKLTLVPMKGWNRTMLWKDTGLSWYPPSPYLPDEDSPFYFAVSSFLGISPEIDIGIGTAFPYKFIGSPRLDPYVFSRQMNKRKLPFCYFSPVVYWPFFGKFREKRVGGCQVHIQEFSKVKLVDIALNLLQELMIELNQAPLASLNADQIDYFDRYCGSDEIRRGFLSGKRIQEIVEGWDNYIQNFKEKRKKYLLYSSQDHQQ</sequence>
<accession>A0ABX7PWB0</accession>
<dbReference type="PIRSF" id="PIRSF016719">
    <property type="entry name" value="UCP016719"/>
    <property type="match status" value="1"/>
</dbReference>
<feature type="domain" description="Peptidoglycan beta-N-acetylmuramidase NamZ C-terminal" evidence="2">
    <location>
        <begin position="267"/>
        <end position="411"/>
    </location>
</feature>
<dbReference type="Gene3D" id="3.40.50.12170">
    <property type="entry name" value="Uncharacterised protein PF07075, DUF1343"/>
    <property type="match status" value="1"/>
</dbReference>
<evidence type="ECO:0000259" key="1">
    <source>
        <dbReference type="Pfam" id="PF07075"/>
    </source>
</evidence>
<name>A0ABX7PWB0_9BACT</name>
<dbReference type="Gene3D" id="3.90.1150.140">
    <property type="match status" value="1"/>
</dbReference>
<gene>
    <name evidence="3" type="ORF">EM20IM_01210</name>
</gene>
<dbReference type="PANTHER" id="PTHR42915">
    <property type="entry name" value="HYPOTHETICAL 460 KDA PROTEIN IN FEUA-SIGW INTERGENIC REGION [PRECURSOR]"/>
    <property type="match status" value="1"/>
</dbReference>
<dbReference type="InterPro" id="IPR008302">
    <property type="entry name" value="NamZ"/>
</dbReference>
<dbReference type="PANTHER" id="PTHR42915:SF1">
    <property type="entry name" value="PEPTIDOGLYCAN BETA-N-ACETYLMURAMIDASE NAMZ"/>
    <property type="match status" value="1"/>
</dbReference>
<dbReference type="RefSeq" id="WP_206847466.1">
    <property type="nucleotide sequence ID" value="NZ_CP065956.1"/>
</dbReference>
<protein>
    <submittedName>
        <fullName evidence="3">DUF1343 domain-containing protein</fullName>
    </submittedName>
</protein>
<proteinExistence type="predicted"/>
<dbReference type="Pfam" id="PF20732">
    <property type="entry name" value="NamZ_C"/>
    <property type="match status" value="1"/>
</dbReference>
<dbReference type="EMBL" id="CP065956">
    <property type="protein sequence ID" value="QSR87014.1"/>
    <property type="molecule type" value="Genomic_DNA"/>
</dbReference>
<keyword evidence="4" id="KW-1185">Reference proteome</keyword>
<evidence type="ECO:0000313" key="4">
    <source>
        <dbReference type="Proteomes" id="UP000663088"/>
    </source>
</evidence>
<evidence type="ECO:0000259" key="2">
    <source>
        <dbReference type="Pfam" id="PF20732"/>
    </source>
</evidence>
<feature type="domain" description="Peptidoglycan beta-N-acetylmuramidase NamZ N-terminal" evidence="1">
    <location>
        <begin position="47"/>
        <end position="249"/>
    </location>
</feature>